<sequence length="294" mass="32204">MLSPQERAAIKQDIQSNQHEIYVISFEEMDNIVKSNFCYSSSAKQSWKKIKKCTEYGAGYYSSADDIRTLSKLVGDLGGWAKGWSGRAYIKHYGGKPHIILKGNPRLRKVLTGTKYGVNNAKVVTMGLGSSAAISAAKSGGIVSIILMTAYRVVDYFLTDEATLSQLIGSLATDVVKIGITTGVSIGAAYMMGFFSLAIGPIAVVVAVGFGLSFLYDYVEDRYHITDQVISVLDEMSSNINTYLIRAKHKIEDDIARVAGSVIDYVLDSAQHIVIDFAKHSFKRMLSPQPRANF</sequence>
<feature type="transmembrane region" description="Helical" evidence="1">
    <location>
        <begin position="190"/>
        <end position="216"/>
    </location>
</feature>
<keyword evidence="1" id="KW-1133">Transmembrane helix</keyword>
<accession>A0A1M5B7V7</accession>
<proteinExistence type="predicted"/>
<dbReference type="AlphaFoldDB" id="A0A1M5B7V7"/>
<dbReference type="Proteomes" id="UP000184159">
    <property type="component" value="Unassembled WGS sequence"/>
</dbReference>
<evidence type="ECO:0000313" key="2">
    <source>
        <dbReference type="EMBL" id="SHF38631.1"/>
    </source>
</evidence>
<organism evidence="2 3">
    <name type="scientific">Vibrio gazogenes DSM 21264 = NBRC 103151</name>
    <dbReference type="NCBI Taxonomy" id="1123492"/>
    <lineage>
        <taxon>Bacteria</taxon>
        <taxon>Pseudomonadati</taxon>
        <taxon>Pseudomonadota</taxon>
        <taxon>Gammaproteobacteria</taxon>
        <taxon>Vibrionales</taxon>
        <taxon>Vibrionaceae</taxon>
        <taxon>Vibrio</taxon>
    </lineage>
</organism>
<evidence type="ECO:0000256" key="1">
    <source>
        <dbReference type="SAM" id="Phobius"/>
    </source>
</evidence>
<keyword evidence="3" id="KW-1185">Reference proteome</keyword>
<dbReference type="EMBL" id="FQUH01000009">
    <property type="protein sequence ID" value="SHF38631.1"/>
    <property type="molecule type" value="Genomic_DNA"/>
</dbReference>
<keyword evidence="1" id="KW-0812">Transmembrane</keyword>
<name>A0A1M5B7V7_VIBGA</name>
<reference evidence="3" key="1">
    <citation type="submission" date="2016-11" db="EMBL/GenBank/DDBJ databases">
        <authorList>
            <person name="Varghese N."/>
            <person name="Submissions S."/>
        </authorList>
    </citation>
    <scope>NUCLEOTIDE SEQUENCE [LARGE SCALE GENOMIC DNA]</scope>
    <source>
        <strain evidence="3">DSM 21264</strain>
    </source>
</reference>
<dbReference type="RefSeq" id="WP_072958999.1">
    <property type="nucleotide sequence ID" value="NZ_FQUH01000009.1"/>
</dbReference>
<gene>
    <name evidence="2" type="ORF">SAMN02745781_02128</name>
</gene>
<keyword evidence="1" id="KW-0472">Membrane</keyword>
<protein>
    <submittedName>
        <fullName evidence="2">Uncharacterized protein</fullName>
    </submittedName>
</protein>
<evidence type="ECO:0000313" key="3">
    <source>
        <dbReference type="Proteomes" id="UP000184159"/>
    </source>
</evidence>